<dbReference type="InterPro" id="IPR043128">
    <property type="entry name" value="Rev_trsase/Diguanyl_cyclase"/>
</dbReference>
<dbReference type="EMBL" id="JBAFSM010000010">
    <property type="protein sequence ID" value="MEG3436823.1"/>
    <property type="molecule type" value="Genomic_DNA"/>
</dbReference>
<comment type="caution">
    <text evidence="6">The sequence shown here is derived from an EMBL/GenBank/DDBJ whole genome shotgun (WGS) entry which is preliminary data.</text>
</comment>
<dbReference type="Proteomes" id="UP001328733">
    <property type="component" value="Unassembled WGS sequence"/>
</dbReference>
<dbReference type="AlphaFoldDB" id="A0AAW9QU04"/>
<dbReference type="Gene3D" id="3.30.70.270">
    <property type="match status" value="1"/>
</dbReference>
<dbReference type="SUPFAM" id="SSF55785">
    <property type="entry name" value="PYP-like sensor domain (PAS domain)"/>
    <property type="match status" value="4"/>
</dbReference>
<evidence type="ECO:0000259" key="5">
    <source>
        <dbReference type="PROSITE" id="PS50887"/>
    </source>
</evidence>
<dbReference type="SMART" id="SM00267">
    <property type="entry name" value="GGDEF"/>
    <property type="match status" value="1"/>
</dbReference>
<dbReference type="NCBIfam" id="TIGR00229">
    <property type="entry name" value="sensory_box"/>
    <property type="match status" value="3"/>
</dbReference>
<dbReference type="PROSITE" id="PS50113">
    <property type="entry name" value="PAC"/>
    <property type="match status" value="4"/>
</dbReference>
<dbReference type="InterPro" id="IPR016132">
    <property type="entry name" value="Phyto_chromo_attachment"/>
</dbReference>
<dbReference type="InterPro" id="IPR001610">
    <property type="entry name" value="PAC"/>
</dbReference>
<dbReference type="PROSITE" id="PS50046">
    <property type="entry name" value="PHYTOCHROME_2"/>
    <property type="match status" value="2"/>
</dbReference>
<sequence>MEKLSPRDSGSTAKTGLERVTELAIQLHRATDVVEILDRTASATREILSCDRAIVYRFLPEGDGVIAAESVDSEWSSLSGRSIHDPCFQEKCEEYYRDGRIGAIEDLETNPIHPCYRELLEPLQVKANLVVPVLVDNSREPLLWGLLIAHQCRSPRQWTEEEKQLANHIAVQAGIVLDRSLWQERLERETREREREMRERQDFLERSCYRESEELRWKEALLRSMTDTSPLAFFVVDNRTDEILYFNHRFCEIWGLEHLEARMKLGELKNNDVIPDCIPRLADLPAFVESCKPLQSEENRVIVEDKIPFTDGRIIRRFSCQIREADDRYFGRLYIFEDITERERVNRELQEYERVLRKLTEQVPGAICQFRIHPDGHKTIPYASEGIDAIYEYTPDQLKKDADIVLQRLHPDDLPRVIASIQQSAKTLELYRDEYRVILPRRGLRWLEVNSKPEPLDDGSILWHGYILDITERKRVEEALLESEERYRSLIAAMAEGIVFQDADGKIIACNPSAERILGLTREQMMGRGSLDPHWRSIREDGSPFPPEEHPAIVTLRTGQPLSNVIMGVYKPDGHLTWISINSQPLLTADFDRPHAAVTSFTDITARKRLELELQSSEAMFRGLFEQSTAGIGVLDVSGRFIKINQRFQELVGYSEAKLQNMTYLDLTHPDDRPASQMANERLWRGEIGTVSSEKRYSRADGRVQWVNVTASPIYDDRGNLQYVLKVVVDISRRKRAESLRQQQTERERRLNTIIQHLRQSLDLQTVLDTTVSEVRDFLRTDRVIIYRFQASGGGLVVAESVAPGQMTILDRQIPSADFVRTDDGNYREGKVETIPDIREADLAAYHLELLEQLQVRAVLVVPIFQQERVWGLLIAHHCRGPRHWQDLEADSLDRLAAQLAIAIQQSELYHHLQQINEDLQDLVLVDELTDIANRRCFDGYLDYKWPHLGRERAPISLLLCDIDYFKQYNDTYGHPAGDRCLQEVARILKQTTRRATDLVARYGGEEFAVVLPNTDSYGAIRVARNLQQALRQLRYPHAASPIAPCITLSIGVATVIPTADVTPASLIDAADRALYRAKQQGRNQYCV</sequence>
<dbReference type="FunFam" id="3.30.70.270:FF:000001">
    <property type="entry name" value="Diguanylate cyclase domain protein"/>
    <property type="match status" value="1"/>
</dbReference>
<dbReference type="SUPFAM" id="SSF55073">
    <property type="entry name" value="Nucleotide cyclase"/>
    <property type="match status" value="1"/>
</dbReference>
<dbReference type="SMART" id="SM00091">
    <property type="entry name" value="PAS"/>
    <property type="match status" value="4"/>
</dbReference>
<proteinExistence type="predicted"/>
<dbReference type="InterPro" id="IPR003018">
    <property type="entry name" value="GAF"/>
</dbReference>
<dbReference type="InterPro" id="IPR013655">
    <property type="entry name" value="PAS_fold_3"/>
</dbReference>
<dbReference type="Pfam" id="PF08448">
    <property type="entry name" value="PAS_4"/>
    <property type="match status" value="1"/>
</dbReference>
<feature type="coiled-coil region" evidence="1">
    <location>
        <begin position="179"/>
        <end position="206"/>
    </location>
</feature>
<dbReference type="RefSeq" id="WP_332864289.1">
    <property type="nucleotide sequence ID" value="NZ_JBAFSM010000010.1"/>
</dbReference>
<dbReference type="InterPro" id="IPR029787">
    <property type="entry name" value="Nucleotide_cyclase"/>
</dbReference>
<dbReference type="PROSITE" id="PS50112">
    <property type="entry name" value="PAS"/>
    <property type="match status" value="3"/>
</dbReference>
<feature type="domain" description="GGDEF" evidence="5">
    <location>
        <begin position="954"/>
        <end position="1088"/>
    </location>
</feature>
<feature type="domain" description="PAS" evidence="3">
    <location>
        <begin position="218"/>
        <end position="260"/>
    </location>
</feature>
<feature type="domain" description="PAS" evidence="3">
    <location>
        <begin position="483"/>
        <end position="528"/>
    </location>
</feature>
<evidence type="ECO:0000313" key="6">
    <source>
        <dbReference type="EMBL" id="MEG3436823.1"/>
    </source>
</evidence>
<dbReference type="InterPro" id="IPR029016">
    <property type="entry name" value="GAF-like_dom_sf"/>
</dbReference>
<dbReference type="InterPro" id="IPR000014">
    <property type="entry name" value="PAS"/>
</dbReference>
<dbReference type="PANTHER" id="PTHR44757">
    <property type="entry name" value="DIGUANYLATE CYCLASE DGCP"/>
    <property type="match status" value="1"/>
</dbReference>
<dbReference type="InterPro" id="IPR035965">
    <property type="entry name" value="PAS-like_dom_sf"/>
</dbReference>
<gene>
    <name evidence="6" type="ORF">V0288_06795</name>
</gene>
<dbReference type="SMART" id="SM00065">
    <property type="entry name" value="GAF"/>
    <property type="match status" value="2"/>
</dbReference>
<dbReference type="Pfam" id="PF00990">
    <property type="entry name" value="GGDEF"/>
    <property type="match status" value="1"/>
</dbReference>
<keyword evidence="1" id="KW-0175">Coiled coil</keyword>
<organism evidence="6 7">
    <name type="scientific">Pannus brasiliensis CCIBt3594</name>
    <dbReference type="NCBI Taxonomy" id="1427578"/>
    <lineage>
        <taxon>Bacteria</taxon>
        <taxon>Bacillati</taxon>
        <taxon>Cyanobacteriota</taxon>
        <taxon>Cyanophyceae</taxon>
        <taxon>Oscillatoriophycideae</taxon>
        <taxon>Chroococcales</taxon>
        <taxon>Microcystaceae</taxon>
        <taxon>Pannus</taxon>
    </lineage>
</organism>
<reference evidence="6 7" key="1">
    <citation type="submission" date="2024-01" db="EMBL/GenBank/DDBJ databases">
        <title>Genomic insights into the taxonomy and metabolism of the cyanobacterium Pannus brasiliensis CCIBt3594.</title>
        <authorList>
            <person name="Machado M."/>
            <person name="Botero N.B."/>
            <person name="Andreote A.P.D."/>
            <person name="Feitosa A.M.T."/>
            <person name="Popin R."/>
            <person name="Sivonen K."/>
            <person name="Fiore M.F."/>
        </authorList>
    </citation>
    <scope>NUCLEOTIDE SEQUENCE [LARGE SCALE GENOMIC DNA]</scope>
    <source>
        <strain evidence="6 7">CCIBt3594</strain>
    </source>
</reference>
<dbReference type="Pfam" id="PF13188">
    <property type="entry name" value="PAS_8"/>
    <property type="match status" value="1"/>
</dbReference>
<feature type="domain" description="PAC" evidence="4">
    <location>
        <begin position="295"/>
        <end position="351"/>
    </location>
</feature>
<dbReference type="Pfam" id="PF13426">
    <property type="entry name" value="PAS_9"/>
    <property type="match status" value="1"/>
</dbReference>
<feature type="domain" description="Phytochrome chromophore attachment site" evidence="2">
    <location>
        <begin position="763"/>
        <end position="899"/>
    </location>
</feature>
<name>A0AAW9QU04_9CHRO</name>
<protein>
    <submittedName>
        <fullName evidence="6">PAS domain S-box protein</fullName>
    </submittedName>
</protein>
<dbReference type="InterPro" id="IPR013656">
    <property type="entry name" value="PAS_4"/>
</dbReference>
<dbReference type="CDD" id="cd00130">
    <property type="entry name" value="PAS"/>
    <property type="match status" value="3"/>
</dbReference>
<dbReference type="NCBIfam" id="TIGR00254">
    <property type="entry name" value="GGDEF"/>
    <property type="match status" value="1"/>
</dbReference>
<evidence type="ECO:0000259" key="4">
    <source>
        <dbReference type="PROSITE" id="PS50113"/>
    </source>
</evidence>
<keyword evidence="7" id="KW-1185">Reference proteome</keyword>
<dbReference type="SMART" id="SM00086">
    <property type="entry name" value="PAC"/>
    <property type="match status" value="3"/>
</dbReference>
<dbReference type="PANTHER" id="PTHR44757:SF2">
    <property type="entry name" value="BIOFILM ARCHITECTURE MAINTENANCE PROTEIN MBAA"/>
    <property type="match status" value="1"/>
</dbReference>
<evidence type="ECO:0000259" key="3">
    <source>
        <dbReference type="PROSITE" id="PS50112"/>
    </source>
</evidence>
<dbReference type="InterPro" id="IPR052155">
    <property type="entry name" value="Biofilm_reg_signaling"/>
</dbReference>
<feature type="domain" description="Phytochrome chromophore attachment site" evidence="2">
    <location>
        <begin position="32"/>
        <end position="172"/>
    </location>
</feature>
<accession>A0AAW9QU04</accession>
<dbReference type="PROSITE" id="PS50887">
    <property type="entry name" value="GGDEF"/>
    <property type="match status" value="1"/>
</dbReference>
<dbReference type="SUPFAM" id="SSF55781">
    <property type="entry name" value="GAF domain-like"/>
    <property type="match status" value="2"/>
</dbReference>
<dbReference type="InterPro" id="IPR000700">
    <property type="entry name" value="PAS-assoc_C"/>
</dbReference>
<evidence type="ECO:0000313" key="7">
    <source>
        <dbReference type="Proteomes" id="UP001328733"/>
    </source>
</evidence>
<dbReference type="Pfam" id="PF01590">
    <property type="entry name" value="GAF"/>
    <property type="match status" value="2"/>
</dbReference>
<feature type="domain" description="PAC" evidence="4">
    <location>
        <begin position="691"/>
        <end position="743"/>
    </location>
</feature>
<feature type="domain" description="PAS" evidence="3">
    <location>
        <begin position="617"/>
        <end position="687"/>
    </location>
</feature>
<evidence type="ECO:0000256" key="1">
    <source>
        <dbReference type="SAM" id="Coils"/>
    </source>
</evidence>
<dbReference type="CDD" id="cd01949">
    <property type="entry name" value="GGDEF"/>
    <property type="match status" value="1"/>
</dbReference>
<feature type="domain" description="PAC" evidence="4">
    <location>
        <begin position="431"/>
        <end position="482"/>
    </location>
</feature>
<feature type="domain" description="PAC" evidence="4">
    <location>
        <begin position="563"/>
        <end position="616"/>
    </location>
</feature>
<evidence type="ECO:0000259" key="2">
    <source>
        <dbReference type="PROSITE" id="PS50046"/>
    </source>
</evidence>
<dbReference type="InterPro" id="IPR000160">
    <property type="entry name" value="GGDEF_dom"/>
</dbReference>
<dbReference type="Gene3D" id="3.30.450.20">
    <property type="entry name" value="PAS domain"/>
    <property type="match status" value="4"/>
</dbReference>
<dbReference type="Gene3D" id="3.30.450.40">
    <property type="match status" value="2"/>
</dbReference>
<dbReference type="Pfam" id="PF08447">
    <property type="entry name" value="PAS_3"/>
    <property type="match status" value="1"/>
</dbReference>